<evidence type="ECO:0000313" key="3">
    <source>
        <dbReference type="Proteomes" id="UP000499080"/>
    </source>
</evidence>
<dbReference type="InterPro" id="IPR011074">
    <property type="entry name" value="CRAL/TRIO_N_dom"/>
</dbReference>
<reference evidence="2 3" key="1">
    <citation type="journal article" date="2019" name="Sci. Rep.">
        <title>Orb-weaving spider Araneus ventricosus genome elucidates the spidroin gene catalogue.</title>
        <authorList>
            <person name="Kono N."/>
            <person name="Nakamura H."/>
            <person name="Ohtoshi R."/>
            <person name="Moran D.A.P."/>
            <person name="Shinohara A."/>
            <person name="Yoshida Y."/>
            <person name="Fujiwara M."/>
            <person name="Mori M."/>
            <person name="Tomita M."/>
            <person name="Arakawa K."/>
        </authorList>
    </citation>
    <scope>NUCLEOTIDE SEQUENCE [LARGE SCALE GENOMIC DNA]</scope>
</reference>
<dbReference type="InterPro" id="IPR036865">
    <property type="entry name" value="CRAL-TRIO_dom_sf"/>
</dbReference>
<protein>
    <recommendedName>
        <fullName evidence="1">CRAL/TRIO N-terminal domain-containing protein</fullName>
    </recommendedName>
</protein>
<name>A0A4Y2I8S1_ARAVE</name>
<dbReference type="Gene3D" id="1.10.8.20">
    <property type="entry name" value="N-terminal domain of phosphatidylinositol transfer protein sec14p"/>
    <property type="match status" value="1"/>
</dbReference>
<evidence type="ECO:0000313" key="2">
    <source>
        <dbReference type="EMBL" id="GBM73496.1"/>
    </source>
</evidence>
<gene>
    <name evidence="2" type="ORF">AVEN_6816_1</name>
</gene>
<dbReference type="EMBL" id="BGPR01002441">
    <property type="protein sequence ID" value="GBM73496.1"/>
    <property type="molecule type" value="Genomic_DNA"/>
</dbReference>
<evidence type="ECO:0000259" key="1">
    <source>
        <dbReference type="SMART" id="SM01100"/>
    </source>
</evidence>
<dbReference type="SMART" id="SM01100">
    <property type="entry name" value="CRAL_TRIO_N"/>
    <property type="match status" value="1"/>
</dbReference>
<dbReference type="Proteomes" id="UP000499080">
    <property type="component" value="Unassembled WGS sequence"/>
</dbReference>
<comment type="caution">
    <text evidence="2">The sequence shown here is derived from an EMBL/GenBank/DDBJ whole genome shotgun (WGS) entry which is preliminary data.</text>
</comment>
<proteinExistence type="predicted"/>
<accession>A0A4Y2I8S1</accession>
<dbReference type="InterPro" id="IPR036273">
    <property type="entry name" value="CRAL/TRIO_N_dom_sf"/>
</dbReference>
<keyword evidence="3" id="KW-1185">Reference proteome</keyword>
<sequence length="164" mass="19079">MGDFLPYKMVNIDHPSLLPNLKEINEFAETKAECLEMRRELKSLQDIEPCLEENFLLRFLRVSKFNTSKALQRILKLKNNTSVFIALGGKVDYSKITYAERLYLDMLAVNGVIENPVNQITGATAIFDYKGFGVRSFLAHTPNWTRLFVETFMVKKMMNYFFIF</sequence>
<dbReference type="Gene3D" id="3.40.525.10">
    <property type="entry name" value="CRAL-TRIO lipid binding domain"/>
    <property type="match status" value="1"/>
</dbReference>
<dbReference type="SUPFAM" id="SSF52087">
    <property type="entry name" value="CRAL/TRIO domain"/>
    <property type="match status" value="1"/>
</dbReference>
<organism evidence="2 3">
    <name type="scientific">Araneus ventricosus</name>
    <name type="common">Orbweaver spider</name>
    <name type="synonym">Epeira ventricosa</name>
    <dbReference type="NCBI Taxonomy" id="182803"/>
    <lineage>
        <taxon>Eukaryota</taxon>
        <taxon>Metazoa</taxon>
        <taxon>Ecdysozoa</taxon>
        <taxon>Arthropoda</taxon>
        <taxon>Chelicerata</taxon>
        <taxon>Arachnida</taxon>
        <taxon>Araneae</taxon>
        <taxon>Araneomorphae</taxon>
        <taxon>Entelegynae</taxon>
        <taxon>Araneoidea</taxon>
        <taxon>Araneidae</taxon>
        <taxon>Araneus</taxon>
    </lineage>
</organism>
<dbReference type="OrthoDB" id="6432908at2759"/>
<dbReference type="SUPFAM" id="SSF46938">
    <property type="entry name" value="CRAL/TRIO N-terminal domain"/>
    <property type="match status" value="1"/>
</dbReference>
<dbReference type="AlphaFoldDB" id="A0A4Y2I8S1"/>
<feature type="domain" description="CRAL/TRIO N-terminal" evidence="1">
    <location>
        <begin position="52"/>
        <end position="77"/>
    </location>
</feature>